<dbReference type="AlphaFoldDB" id="E3PS55"/>
<dbReference type="Pfam" id="PF00692">
    <property type="entry name" value="dUTPase"/>
    <property type="match status" value="1"/>
</dbReference>
<keyword evidence="4" id="KW-0546">Nucleotide metabolism</keyword>
<dbReference type="InterPro" id="IPR008181">
    <property type="entry name" value="dUTPase"/>
</dbReference>
<proteinExistence type="inferred from homology"/>
<dbReference type="GO" id="GO:0000287">
    <property type="term" value="F:magnesium ion binding"/>
    <property type="evidence" value="ECO:0007669"/>
    <property type="project" value="InterPro"/>
</dbReference>
<evidence type="ECO:0000313" key="8">
    <source>
        <dbReference type="Proteomes" id="UP000007041"/>
    </source>
</evidence>
<evidence type="ECO:0000256" key="2">
    <source>
        <dbReference type="ARBA" id="ARBA00012379"/>
    </source>
</evidence>
<dbReference type="STRING" id="1511.CLOST_1589"/>
<evidence type="ECO:0000313" key="7">
    <source>
        <dbReference type="EMBL" id="CBH21709.1"/>
    </source>
</evidence>
<dbReference type="PANTHER" id="PTHR11241:SF0">
    <property type="entry name" value="DEOXYURIDINE 5'-TRIPHOSPHATE NUCLEOTIDOHYDROLASE"/>
    <property type="match status" value="1"/>
</dbReference>
<dbReference type="EC" id="3.6.1.23" evidence="2"/>
<comment type="catalytic activity">
    <reaction evidence="5">
        <text>dUTP + H2O = dUMP + diphosphate + H(+)</text>
        <dbReference type="Rhea" id="RHEA:10248"/>
        <dbReference type="ChEBI" id="CHEBI:15377"/>
        <dbReference type="ChEBI" id="CHEBI:15378"/>
        <dbReference type="ChEBI" id="CHEBI:33019"/>
        <dbReference type="ChEBI" id="CHEBI:61555"/>
        <dbReference type="ChEBI" id="CHEBI:246422"/>
        <dbReference type="EC" id="3.6.1.23"/>
    </reaction>
</comment>
<dbReference type="HOGENOM" id="CLU_068508_1_2_9"/>
<dbReference type="GO" id="GO:0004170">
    <property type="term" value="F:dUTP diphosphatase activity"/>
    <property type="evidence" value="ECO:0007669"/>
    <property type="project" value="UniProtKB-EC"/>
</dbReference>
<evidence type="ECO:0000256" key="3">
    <source>
        <dbReference type="ARBA" id="ARBA00022801"/>
    </source>
</evidence>
<evidence type="ECO:0000259" key="6">
    <source>
        <dbReference type="Pfam" id="PF00692"/>
    </source>
</evidence>
<dbReference type="Gene3D" id="2.70.40.10">
    <property type="match status" value="1"/>
</dbReference>
<dbReference type="eggNOG" id="COG0756">
    <property type="taxonomic scope" value="Bacteria"/>
</dbReference>
<gene>
    <name evidence="7" type="primary">yosS</name>
    <name evidence="7" type="ordered locus">CLOST_1589</name>
</gene>
<dbReference type="SUPFAM" id="SSF51283">
    <property type="entry name" value="dUTPase-like"/>
    <property type="match status" value="1"/>
</dbReference>
<keyword evidence="8" id="KW-1185">Reference proteome</keyword>
<dbReference type="KEGG" id="cst:CLOST_1589"/>
<feature type="domain" description="dUTPase-like" evidence="6">
    <location>
        <begin position="27"/>
        <end position="140"/>
    </location>
</feature>
<keyword evidence="3 7" id="KW-0378">Hydrolase</keyword>
<dbReference type="Proteomes" id="UP000007041">
    <property type="component" value="Chromosome"/>
</dbReference>
<dbReference type="InterPro" id="IPR036157">
    <property type="entry name" value="dUTPase-like_sf"/>
</dbReference>
<dbReference type="PANTHER" id="PTHR11241">
    <property type="entry name" value="DEOXYURIDINE 5'-TRIPHOSPHATE NUCLEOTIDOHYDROLASE"/>
    <property type="match status" value="1"/>
</dbReference>
<accession>E3PS55</accession>
<sequence>MLEIKVKLKEGVQQEFEFIEGKSNWIDLRTAERIKMKQGDFKLIPLGFALELPEGFEAHILPRSSTFKNYGIIQTNSMGIIDNTYSGNEDYWFFPAYALRDTVIEKGDRICQFRIVRQMEVVKVLFVNELQNQNRGGHGSTGVK</sequence>
<name>E3PS55_ACESD</name>
<evidence type="ECO:0000256" key="4">
    <source>
        <dbReference type="ARBA" id="ARBA00023080"/>
    </source>
</evidence>
<dbReference type="GO" id="GO:0006226">
    <property type="term" value="P:dUMP biosynthetic process"/>
    <property type="evidence" value="ECO:0007669"/>
    <property type="project" value="InterPro"/>
</dbReference>
<dbReference type="InterPro" id="IPR029054">
    <property type="entry name" value="dUTPase-like"/>
</dbReference>
<dbReference type="EMBL" id="FP565809">
    <property type="protein sequence ID" value="CBH21709.1"/>
    <property type="molecule type" value="Genomic_DNA"/>
</dbReference>
<protein>
    <recommendedName>
        <fullName evidence="2">dUTP diphosphatase</fullName>
        <ecNumber evidence="2">3.6.1.23</ecNumber>
    </recommendedName>
</protein>
<reference evidence="8" key="1">
    <citation type="journal article" date="2010" name="BMC Genomics">
        <title>Clostridium sticklandii, a specialist in amino acid degradation:revisiting its metabolism through its genome sequence.</title>
        <authorList>
            <person name="Fonknechten N."/>
            <person name="Chaussonnerie S."/>
            <person name="Tricot S."/>
            <person name="Lajus A."/>
            <person name="Andreesen J.R."/>
            <person name="Perchat N."/>
            <person name="Pelletier E."/>
            <person name="Gouyvenoux M."/>
            <person name="Barbe V."/>
            <person name="Salanoubat M."/>
            <person name="Le Paslier D."/>
            <person name="Weissenbach J."/>
            <person name="Cohen G.N."/>
            <person name="Kreimeyer A."/>
        </authorList>
    </citation>
    <scope>NUCLEOTIDE SEQUENCE [LARGE SCALE GENOMIC DNA]</scope>
    <source>
        <strain evidence="8">ATCC 12662 / DSM 519 / JCM 1433 / CCUG 9281 / NCIMB 10654 / HF</strain>
    </source>
</reference>
<dbReference type="CDD" id="cd07557">
    <property type="entry name" value="trimeric_dUTPase"/>
    <property type="match status" value="1"/>
</dbReference>
<dbReference type="InterPro" id="IPR033704">
    <property type="entry name" value="dUTPase_trimeric"/>
</dbReference>
<organism evidence="7 8">
    <name type="scientific">Acetoanaerobium sticklandii (strain ATCC 12662 / DSM 519 / JCM 1433 / CCUG 9281 / NCIMB 10654 / HF)</name>
    <name type="common">Clostridium sticklandii</name>
    <dbReference type="NCBI Taxonomy" id="499177"/>
    <lineage>
        <taxon>Bacteria</taxon>
        <taxon>Bacillati</taxon>
        <taxon>Bacillota</taxon>
        <taxon>Clostridia</taxon>
        <taxon>Peptostreptococcales</taxon>
        <taxon>Filifactoraceae</taxon>
        <taxon>Acetoanaerobium</taxon>
    </lineage>
</organism>
<comment type="similarity">
    <text evidence="1">Belongs to the dUTPase family.</text>
</comment>
<evidence type="ECO:0000256" key="1">
    <source>
        <dbReference type="ARBA" id="ARBA00006581"/>
    </source>
</evidence>
<dbReference type="GO" id="GO:0046081">
    <property type="term" value="P:dUTP catabolic process"/>
    <property type="evidence" value="ECO:0007669"/>
    <property type="project" value="InterPro"/>
</dbReference>
<evidence type="ECO:0000256" key="5">
    <source>
        <dbReference type="ARBA" id="ARBA00047686"/>
    </source>
</evidence>